<dbReference type="PANTHER" id="PTHR38459">
    <property type="entry name" value="PROPHAGE BACTOPRENOL-LINKED GLUCOSE TRANSLOCASE HOMOLOG"/>
    <property type="match status" value="1"/>
</dbReference>
<feature type="transmembrane region" description="Helical" evidence="7">
    <location>
        <begin position="135"/>
        <end position="160"/>
    </location>
</feature>
<evidence type="ECO:0000256" key="1">
    <source>
        <dbReference type="ARBA" id="ARBA00004141"/>
    </source>
</evidence>
<sequence length="165" mass="18119">MQRFGTFSDRTSDPSERVDNPGKSKRRFFRRLSLSGPLAALSGLVLRFAVVGVGGVLVNSAALFALYHWAHWPLLVASPVAVELAVVNNYVFNDRWTFAVGAPSFRRFLKFNVSVLGGLAVNVLVVWLLERWGFHLLLANCLGIAAAFAANFAASAGWVWGRRGR</sequence>
<evidence type="ECO:0000256" key="7">
    <source>
        <dbReference type="SAM" id="Phobius"/>
    </source>
</evidence>
<dbReference type="Pfam" id="PF04138">
    <property type="entry name" value="GtrA_DPMS_TM"/>
    <property type="match status" value="1"/>
</dbReference>
<dbReference type="PANTHER" id="PTHR38459:SF1">
    <property type="entry name" value="PROPHAGE BACTOPRENOL-LINKED GLUCOSE TRANSLOCASE HOMOLOG"/>
    <property type="match status" value="1"/>
</dbReference>
<evidence type="ECO:0000256" key="5">
    <source>
        <dbReference type="ARBA" id="ARBA00023136"/>
    </source>
</evidence>
<feature type="compositionally biased region" description="Basic and acidic residues" evidence="6">
    <location>
        <begin position="10"/>
        <end position="22"/>
    </location>
</feature>
<dbReference type="EMBL" id="BAAASD010000013">
    <property type="protein sequence ID" value="GAA2346644.1"/>
    <property type="molecule type" value="Genomic_DNA"/>
</dbReference>
<reference evidence="9 10" key="1">
    <citation type="journal article" date="2019" name="Int. J. Syst. Evol. Microbiol.">
        <title>The Global Catalogue of Microorganisms (GCM) 10K type strain sequencing project: providing services to taxonomists for standard genome sequencing and annotation.</title>
        <authorList>
            <consortium name="The Broad Institute Genomics Platform"/>
            <consortium name="The Broad Institute Genome Sequencing Center for Infectious Disease"/>
            <person name="Wu L."/>
            <person name="Ma J."/>
        </authorList>
    </citation>
    <scope>NUCLEOTIDE SEQUENCE [LARGE SCALE GENOMIC DNA]</scope>
    <source>
        <strain evidence="9 10">JCM 4316</strain>
    </source>
</reference>
<comment type="similarity">
    <text evidence="2">Belongs to the GtrA family.</text>
</comment>
<evidence type="ECO:0000313" key="9">
    <source>
        <dbReference type="EMBL" id="GAA2346644.1"/>
    </source>
</evidence>
<feature type="transmembrane region" description="Helical" evidence="7">
    <location>
        <begin position="32"/>
        <end position="58"/>
    </location>
</feature>
<protein>
    <recommendedName>
        <fullName evidence="8">GtrA/DPMS transmembrane domain-containing protein</fullName>
    </recommendedName>
</protein>
<comment type="caution">
    <text evidence="9">The sequence shown here is derived from an EMBL/GenBank/DDBJ whole genome shotgun (WGS) entry which is preliminary data.</text>
</comment>
<evidence type="ECO:0000256" key="6">
    <source>
        <dbReference type="SAM" id="MobiDB-lite"/>
    </source>
</evidence>
<keyword evidence="5 7" id="KW-0472">Membrane</keyword>
<keyword evidence="4 7" id="KW-1133">Transmembrane helix</keyword>
<feature type="transmembrane region" description="Helical" evidence="7">
    <location>
        <begin position="70"/>
        <end position="91"/>
    </location>
</feature>
<accession>A0ABN3G9J9</accession>
<feature type="region of interest" description="Disordered" evidence="6">
    <location>
        <begin position="1"/>
        <end position="22"/>
    </location>
</feature>
<comment type="subcellular location">
    <subcellularLocation>
        <location evidence="1">Membrane</location>
        <topology evidence="1">Multi-pass membrane protein</topology>
    </subcellularLocation>
</comment>
<evidence type="ECO:0000256" key="3">
    <source>
        <dbReference type="ARBA" id="ARBA00022692"/>
    </source>
</evidence>
<evidence type="ECO:0000256" key="4">
    <source>
        <dbReference type="ARBA" id="ARBA00022989"/>
    </source>
</evidence>
<dbReference type="RefSeq" id="WP_346175471.1">
    <property type="nucleotide sequence ID" value="NZ_BAAASD010000013.1"/>
</dbReference>
<dbReference type="InterPro" id="IPR051401">
    <property type="entry name" value="GtrA_CellWall_Glycosyl"/>
</dbReference>
<proteinExistence type="inferred from homology"/>
<keyword evidence="3 7" id="KW-0812">Transmembrane</keyword>
<gene>
    <name evidence="9" type="ORF">GCM10010246_36220</name>
</gene>
<keyword evidence="10" id="KW-1185">Reference proteome</keyword>
<feature type="domain" description="GtrA/DPMS transmembrane" evidence="8">
    <location>
        <begin position="47"/>
        <end position="160"/>
    </location>
</feature>
<name>A0ABN3G9J9_9ACTN</name>
<dbReference type="Proteomes" id="UP001500253">
    <property type="component" value="Unassembled WGS sequence"/>
</dbReference>
<dbReference type="InterPro" id="IPR007267">
    <property type="entry name" value="GtrA_DPMS_TM"/>
</dbReference>
<organism evidence="9 10">
    <name type="scientific">Streptomyces cuspidosporus</name>
    <dbReference type="NCBI Taxonomy" id="66882"/>
    <lineage>
        <taxon>Bacteria</taxon>
        <taxon>Bacillati</taxon>
        <taxon>Actinomycetota</taxon>
        <taxon>Actinomycetes</taxon>
        <taxon>Kitasatosporales</taxon>
        <taxon>Streptomycetaceae</taxon>
        <taxon>Streptomyces</taxon>
    </lineage>
</organism>
<evidence type="ECO:0000259" key="8">
    <source>
        <dbReference type="Pfam" id="PF04138"/>
    </source>
</evidence>
<feature type="transmembrane region" description="Helical" evidence="7">
    <location>
        <begin position="111"/>
        <end position="129"/>
    </location>
</feature>
<evidence type="ECO:0000256" key="2">
    <source>
        <dbReference type="ARBA" id="ARBA00009399"/>
    </source>
</evidence>
<evidence type="ECO:0000313" key="10">
    <source>
        <dbReference type="Proteomes" id="UP001500253"/>
    </source>
</evidence>